<dbReference type="PANTHER" id="PTHR47723">
    <property type="entry name" value="OS05G0353850 PROTEIN"/>
    <property type="match status" value="1"/>
</dbReference>
<evidence type="ECO:0008006" key="3">
    <source>
        <dbReference type="Google" id="ProtNLM"/>
    </source>
</evidence>
<comment type="caution">
    <text evidence="1">The sequence shown here is derived from an EMBL/GenBank/DDBJ whole genome shotgun (WGS) entry which is preliminary data.</text>
</comment>
<dbReference type="CDD" id="cd06222">
    <property type="entry name" value="RNase_H_like"/>
    <property type="match status" value="1"/>
</dbReference>
<dbReference type="InterPro" id="IPR053151">
    <property type="entry name" value="RNase_H-like"/>
</dbReference>
<sequence length="245" mass="27409">MCWDWENKSHWSSFVKAVQKLNEKGSRTSTILEQGLRVGSGCGDRVKFWQDVWCNSTSLKTVFPRIYVLAINKDSMVVQTSWRSSNDSVKSMLVNIKDVYIDTNHRKTVSQETWQPPAKGTLKFNVDGSAKGCPGMAGMSVVLQNHVGRVLSLFSLHLGCQDSNSAEIMAVHMACEIDSMVATSWVNGVGFCNLKHVRTIYDVRTMINCHGNLKIIHNPRATNFFLDMLAKRGSNNEGDMLFVGE</sequence>
<dbReference type="Proteomes" id="UP001280121">
    <property type="component" value="Unassembled WGS sequence"/>
</dbReference>
<evidence type="ECO:0000313" key="1">
    <source>
        <dbReference type="EMBL" id="KAK2644832.1"/>
    </source>
</evidence>
<evidence type="ECO:0000313" key="2">
    <source>
        <dbReference type="Proteomes" id="UP001280121"/>
    </source>
</evidence>
<accession>A0AAD9TZG4</accession>
<dbReference type="PANTHER" id="PTHR47723:SF22">
    <property type="entry name" value="RNASE H TYPE-1 DOMAIN-CONTAINING PROTEIN"/>
    <property type="match status" value="1"/>
</dbReference>
<dbReference type="Gene3D" id="3.30.420.10">
    <property type="entry name" value="Ribonuclease H-like superfamily/Ribonuclease H"/>
    <property type="match status" value="1"/>
</dbReference>
<dbReference type="InterPro" id="IPR044730">
    <property type="entry name" value="RNase_H-like_dom_plant"/>
</dbReference>
<organism evidence="1 2">
    <name type="scientific">Dipteronia dyeriana</name>
    <dbReference type="NCBI Taxonomy" id="168575"/>
    <lineage>
        <taxon>Eukaryota</taxon>
        <taxon>Viridiplantae</taxon>
        <taxon>Streptophyta</taxon>
        <taxon>Embryophyta</taxon>
        <taxon>Tracheophyta</taxon>
        <taxon>Spermatophyta</taxon>
        <taxon>Magnoliopsida</taxon>
        <taxon>eudicotyledons</taxon>
        <taxon>Gunneridae</taxon>
        <taxon>Pentapetalae</taxon>
        <taxon>rosids</taxon>
        <taxon>malvids</taxon>
        <taxon>Sapindales</taxon>
        <taxon>Sapindaceae</taxon>
        <taxon>Hippocastanoideae</taxon>
        <taxon>Acereae</taxon>
        <taxon>Dipteronia</taxon>
    </lineage>
</organism>
<dbReference type="SUPFAM" id="SSF53098">
    <property type="entry name" value="Ribonuclease H-like"/>
    <property type="match status" value="1"/>
</dbReference>
<name>A0AAD9TZG4_9ROSI</name>
<keyword evidence="2" id="KW-1185">Reference proteome</keyword>
<dbReference type="InterPro" id="IPR036397">
    <property type="entry name" value="RNaseH_sf"/>
</dbReference>
<dbReference type="EMBL" id="JANJYI010000006">
    <property type="protein sequence ID" value="KAK2644832.1"/>
    <property type="molecule type" value="Genomic_DNA"/>
</dbReference>
<dbReference type="InterPro" id="IPR012337">
    <property type="entry name" value="RNaseH-like_sf"/>
</dbReference>
<gene>
    <name evidence="1" type="ORF">Ddye_020027</name>
</gene>
<dbReference type="GO" id="GO:0003676">
    <property type="term" value="F:nucleic acid binding"/>
    <property type="evidence" value="ECO:0007669"/>
    <property type="project" value="InterPro"/>
</dbReference>
<dbReference type="AlphaFoldDB" id="A0AAD9TZG4"/>
<proteinExistence type="predicted"/>
<reference evidence="1" key="1">
    <citation type="journal article" date="2023" name="Plant J.">
        <title>Genome sequences and population genomics provide insights into the demographic history, inbreeding, and mutation load of two 'living fossil' tree species of Dipteronia.</title>
        <authorList>
            <person name="Feng Y."/>
            <person name="Comes H.P."/>
            <person name="Chen J."/>
            <person name="Zhu S."/>
            <person name="Lu R."/>
            <person name="Zhang X."/>
            <person name="Li P."/>
            <person name="Qiu J."/>
            <person name="Olsen K.M."/>
            <person name="Qiu Y."/>
        </authorList>
    </citation>
    <scope>NUCLEOTIDE SEQUENCE</scope>
    <source>
        <strain evidence="1">KIB01</strain>
    </source>
</reference>
<protein>
    <recommendedName>
        <fullName evidence="3">RNase H type-1 domain-containing protein</fullName>
    </recommendedName>
</protein>